<accession>A0AAN8G9F8</accession>
<keyword evidence="6" id="KW-0303">Gap junction</keyword>
<evidence type="ECO:0000256" key="2">
    <source>
        <dbReference type="ARBA" id="ARBA00004651"/>
    </source>
</evidence>
<dbReference type="PANTHER" id="PTHR11893">
    <property type="entry name" value="INNEXIN"/>
    <property type="match status" value="1"/>
</dbReference>
<comment type="caution">
    <text evidence="12">The sequence shown here is derived from an EMBL/GenBank/DDBJ whole genome shotgun (WGS) entry which is preliminary data.</text>
</comment>
<keyword evidence="7" id="KW-0965">Cell junction</keyword>
<reference evidence="12 13" key="1">
    <citation type="submission" date="2019-10" db="EMBL/GenBank/DDBJ databases">
        <title>Assembly and Annotation for the nematode Trichostrongylus colubriformis.</title>
        <authorList>
            <person name="Martin J."/>
        </authorList>
    </citation>
    <scope>NUCLEOTIDE SEQUENCE [LARGE SCALE GENOMIC DNA]</scope>
    <source>
        <strain evidence="12">G859</strain>
        <tissue evidence="12">Whole worm</tissue>
    </source>
</reference>
<evidence type="ECO:0000256" key="7">
    <source>
        <dbReference type="ARBA" id="ARBA00022949"/>
    </source>
</evidence>
<comment type="subcellular location">
    <subcellularLocation>
        <location evidence="1">Cell junction</location>
        <location evidence="1">Gap junction</location>
    </subcellularLocation>
    <subcellularLocation>
        <location evidence="2">Cell membrane</location>
        <topology evidence="2">Multi-pass membrane protein</topology>
    </subcellularLocation>
</comment>
<keyword evidence="9" id="KW-0406">Ion transport</keyword>
<keyword evidence="3" id="KW-0813">Transport</keyword>
<proteinExistence type="predicted"/>
<dbReference type="EMBL" id="WIXE01000353">
    <property type="protein sequence ID" value="KAK5986680.1"/>
    <property type="molecule type" value="Genomic_DNA"/>
</dbReference>
<keyword evidence="8" id="KW-1133">Transmembrane helix</keyword>
<dbReference type="GO" id="GO:0005243">
    <property type="term" value="F:gap junction channel activity"/>
    <property type="evidence" value="ECO:0007669"/>
    <property type="project" value="TreeGrafter"/>
</dbReference>
<evidence type="ECO:0000256" key="4">
    <source>
        <dbReference type="ARBA" id="ARBA00022475"/>
    </source>
</evidence>
<evidence type="ECO:0000256" key="5">
    <source>
        <dbReference type="ARBA" id="ARBA00022692"/>
    </source>
</evidence>
<dbReference type="GO" id="GO:0034220">
    <property type="term" value="P:monoatomic ion transmembrane transport"/>
    <property type="evidence" value="ECO:0007669"/>
    <property type="project" value="UniProtKB-KW"/>
</dbReference>
<organism evidence="12 13">
    <name type="scientific">Trichostrongylus colubriformis</name>
    <name type="common">Black scour worm</name>
    <dbReference type="NCBI Taxonomy" id="6319"/>
    <lineage>
        <taxon>Eukaryota</taxon>
        <taxon>Metazoa</taxon>
        <taxon>Ecdysozoa</taxon>
        <taxon>Nematoda</taxon>
        <taxon>Chromadorea</taxon>
        <taxon>Rhabditida</taxon>
        <taxon>Rhabditina</taxon>
        <taxon>Rhabditomorpha</taxon>
        <taxon>Strongyloidea</taxon>
        <taxon>Trichostrongylidae</taxon>
        <taxon>Trichostrongylus</taxon>
    </lineage>
</organism>
<evidence type="ECO:0000256" key="8">
    <source>
        <dbReference type="ARBA" id="ARBA00022989"/>
    </source>
</evidence>
<dbReference type="PANTHER" id="PTHR11893:SF45">
    <property type="entry name" value="INNEXIN"/>
    <property type="match status" value="1"/>
</dbReference>
<evidence type="ECO:0000256" key="9">
    <source>
        <dbReference type="ARBA" id="ARBA00023065"/>
    </source>
</evidence>
<gene>
    <name evidence="12" type="ORF">GCK32_019845</name>
</gene>
<keyword evidence="13" id="KW-1185">Reference proteome</keyword>
<evidence type="ECO:0000256" key="6">
    <source>
        <dbReference type="ARBA" id="ARBA00022868"/>
    </source>
</evidence>
<dbReference type="InterPro" id="IPR000990">
    <property type="entry name" value="Innexin"/>
</dbReference>
<dbReference type="GO" id="GO:0005886">
    <property type="term" value="C:plasma membrane"/>
    <property type="evidence" value="ECO:0007669"/>
    <property type="project" value="UniProtKB-SubCell"/>
</dbReference>
<evidence type="ECO:0000256" key="1">
    <source>
        <dbReference type="ARBA" id="ARBA00004610"/>
    </source>
</evidence>
<evidence type="ECO:0000256" key="10">
    <source>
        <dbReference type="ARBA" id="ARBA00023136"/>
    </source>
</evidence>
<evidence type="ECO:0000313" key="13">
    <source>
        <dbReference type="Proteomes" id="UP001331761"/>
    </source>
</evidence>
<keyword evidence="10" id="KW-0472">Membrane</keyword>
<sequence length="130" mass="15376">VAWQTEWYYISNSEVEPKLQSERITSYPLRYVGQPIQCWIPAQFTGAWEQYSENYCFVQNTYFVRPDSYIPDSVIDRENSEIGVSEKRCFERIISGNIANRYWKVGVIKNYEPSGLHTLRQGQQRYGFDP</sequence>
<keyword evidence="11" id="KW-0407">Ion channel</keyword>
<dbReference type="GO" id="GO:0005921">
    <property type="term" value="C:gap junction"/>
    <property type="evidence" value="ECO:0007669"/>
    <property type="project" value="UniProtKB-SubCell"/>
</dbReference>
<protein>
    <submittedName>
        <fullName evidence="12">Uncharacterized protein</fullName>
    </submittedName>
</protein>
<dbReference type="AlphaFoldDB" id="A0AAN8G9F8"/>
<evidence type="ECO:0000256" key="11">
    <source>
        <dbReference type="ARBA" id="ARBA00023303"/>
    </source>
</evidence>
<keyword evidence="5" id="KW-0812">Transmembrane</keyword>
<dbReference type="Pfam" id="PF00876">
    <property type="entry name" value="Innexin"/>
    <property type="match status" value="1"/>
</dbReference>
<name>A0AAN8G9F8_TRICO</name>
<feature type="non-terminal residue" evidence="12">
    <location>
        <position position="1"/>
    </location>
</feature>
<dbReference type="Proteomes" id="UP001331761">
    <property type="component" value="Unassembled WGS sequence"/>
</dbReference>
<evidence type="ECO:0000256" key="3">
    <source>
        <dbReference type="ARBA" id="ARBA00022448"/>
    </source>
</evidence>
<evidence type="ECO:0000313" key="12">
    <source>
        <dbReference type="EMBL" id="KAK5986680.1"/>
    </source>
</evidence>
<keyword evidence="4" id="KW-1003">Cell membrane</keyword>